<evidence type="ECO:0000313" key="2">
    <source>
        <dbReference type="EMBL" id="CAG8460275.1"/>
    </source>
</evidence>
<accession>A0A9N8VPX8</accession>
<gene>
    <name evidence="2" type="ORF">RFULGI_LOCUS652</name>
</gene>
<keyword evidence="3" id="KW-1185">Reference proteome</keyword>
<feature type="compositionally biased region" description="Low complexity" evidence="1">
    <location>
        <begin position="166"/>
        <end position="181"/>
    </location>
</feature>
<protein>
    <submittedName>
        <fullName evidence="2">16487_t:CDS:1</fullName>
    </submittedName>
</protein>
<feature type="compositionally biased region" description="Polar residues" evidence="1">
    <location>
        <begin position="185"/>
        <end position="205"/>
    </location>
</feature>
<organism evidence="2 3">
    <name type="scientific">Racocetra fulgida</name>
    <dbReference type="NCBI Taxonomy" id="60492"/>
    <lineage>
        <taxon>Eukaryota</taxon>
        <taxon>Fungi</taxon>
        <taxon>Fungi incertae sedis</taxon>
        <taxon>Mucoromycota</taxon>
        <taxon>Glomeromycotina</taxon>
        <taxon>Glomeromycetes</taxon>
        <taxon>Diversisporales</taxon>
        <taxon>Gigasporaceae</taxon>
        <taxon>Racocetra</taxon>
    </lineage>
</organism>
<dbReference type="AlphaFoldDB" id="A0A9N8VPX8"/>
<dbReference type="Proteomes" id="UP000789396">
    <property type="component" value="Unassembled WGS sequence"/>
</dbReference>
<comment type="caution">
    <text evidence="2">The sequence shown here is derived from an EMBL/GenBank/DDBJ whole genome shotgun (WGS) entry which is preliminary data.</text>
</comment>
<proteinExistence type="predicted"/>
<sequence>MHHSKNSYHLERGLRRSLDQEMIEGVGQEVTIEGVDQEVMIEEVSQEVSQEGMIEGVEIVVLEVMIEEVEIGIQEVMIEEISQEVMIEVEIIEIVEKVVVTEENDQEFMIVKAVINGPNQINTAFIIIIAKIKNIQKLFQEFIKQNLELDNTSPFIDDKDQSQDLLSQNHSRVQGQSSQSRSKTKQPSQNYSRSLKQSNQSYSQVQDRYGQNNLEVQDQSFQDIRLKYLHVTDLPNDLKSALRIQDEDIKITEGVGDPVIMFFKDQDLLPITNNNLYHSSENSETDEENPSEKTKDYCKGFEMKRARTYDTDYYEKEQSKPFQAPDWTINGYRGSLRTAIQNACCEQPSQISDCEDTNADY</sequence>
<evidence type="ECO:0000256" key="1">
    <source>
        <dbReference type="SAM" id="MobiDB-lite"/>
    </source>
</evidence>
<dbReference type="EMBL" id="CAJVPZ010000296">
    <property type="protein sequence ID" value="CAG8460275.1"/>
    <property type="molecule type" value="Genomic_DNA"/>
</dbReference>
<name>A0A9N8VPX8_9GLOM</name>
<reference evidence="2" key="1">
    <citation type="submission" date="2021-06" db="EMBL/GenBank/DDBJ databases">
        <authorList>
            <person name="Kallberg Y."/>
            <person name="Tangrot J."/>
            <person name="Rosling A."/>
        </authorList>
    </citation>
    <scope>NUCLEOTIDE SEQUENCE</scope>
    <source>
        <strain evidence="2">IN212</strain>
    </source>
</reference>
<feature type="region of interest" description="Disordered" evidence="1">
    <location>
        <begin position="166"/>
        <end position="205"/>
    </location>
</feature>
<evidence type="ECO:0000313" key="3">
    <source>
        <dbReference type="Proteomes" id="UP000789396"/>
    </source>
</evidence>
<feature type="region of interest" description="Disordered" evidence="1">
    <location>
        <begin position="275"/>
        <end position="294"/>
    </location>
</feature>